<dbReference type="InterPro" id="IPR012312">
    <property type="entry name" value="Hemerythrin-like"/>
</dbReference>
<keyword evidence="5" id="KW-1185">Reference proteome</keyword>
<reference evidence="4 5" key="1">
    <citation type="submission" date="2020-05" db="EMBL/GenBank/DDBJ databases">
        <title>Actinomadura verrucosospora NRRL-B18236 (PFL_A860) Genome sequencing and assembly.</title>
        <authorList>
            <person name="Samborskyy M."/>
        </authorList>
    </citation>
    <scope>NUCLEOTIDE SEQUENCE [LARGE SCALE GENOMIC DNA]</scope>
    <source>
        <strain evidence="4 5">NRRL:B18236</strain>
    </source>
</reference>
<accession>A0A7D3ZW40</accession>
<name>A0A7D3ZW40_ACTVE</name>
<dbReference type="GO" id="GO:0005886">
    <property type="term" value="C:plasma membrane"/>
    <property type="evidence" value="ECO:0007669"/>
    <property type="project" value="TreeGrafter"/>
</dbReference>
<dbReference type="InterPro" id="IPR004378">
    <property type="entry name" value="F420H2_quin_Rdtase"/>
</dbReference>
<dbReference type="NCBIfam" id="TIGR00026">
    <property type="entry name" value="hi_GC_TIGR00026"/>
    <property type="match status" value="1"/>
</dbReference>
<evidence type="ECO:0000259" key="3">
    <source>
        <dbReference type="Pfam" id="PF01814"/>
    </source>
</evidence>
<organism evidence="4 5">
    <name type="scientific">Actinomadura verrucosospora</name>
    <dbReference type="NCBI Taxonomy" id="46165"/>
    <lineage>
        <taxon>Bacteria</taxon>
        <taxon>Bacillati</taxon>
        <taxon>Actinomycetota</taxon>
        <taxon>Actinomycetes</taxon>
        <taxon>Streptosporangiales</taxon>
        <taxon>Thermomonosporaceae</taxon>
        <taxon>Actinomadura</taxon>
    </lineage>
</organism>
<dbReference type="Pfam" id="PF04075">
    <property type="entry name" value="F420H2_quin_red"/>
    <property type="match status" value="1"/>
</dbReference>
<feature type="domain" description="Hemerythrin-like" evidence="3">
    <location>
        <begin position="147"/>
        <end position="272"/>
    </location>
</feature>
<dbReference type="SUPFAM" id="SSF50475">
    <property type="entry name" value="FMN-binding split barrel"/>
    <property type="match status" value="1"/>
</dbReference>
<comment type="similarity">
    <text evidence="1">Belongs to the F420H(2)-dependent quinone reductase family.</text>
</comment>
<dbReference type="GO" id="GO:0016491">
    <property type="term" value="F:oxidoreductase activity"/>
    <property type="evidence" value="ECO:0007669"/>
    <property type="project" value="InterPro"/>
</dbReference>
<dbReference type="InterPro" id="IPR012349">
    <property type="entry name" value="Split_barrel_FMN-bd"/>
</dbReference>
<evidence type="ECO:0000313" key="4">
    <source>
        <dbReference type="EMBL" id="QKG20546.1"/>
    </source>
</evidence>
<dbReference type="CDD" id="cd12108">
    <property type="entry name" value="Hr-like"/>
    <property type="match status" value="1"/>
</dbReference>
<comment type="catalytic activity">
    <reaction evidence="2">
        <text>oxidized coenzyme F420-(gamma-L-Glu)(n) + a quinol + H(+) = reduced coenzyme F420-(gamma-L-Glu)(n) + a quinone</text>
        <dbReference type="Rhea" id="RHEA:39663"/>
        <dbReference type="Rhea" id="RHEA-COMP:12939"/>
        <dbReference type="Rhea" id="RHEA-COMP:14378"/>
        <dbReference type="ChEBI" id="CHEBI:15378"/>
        <dbReference type="ChEBI" id="CHEBI:24646"/>
        <dbReference type="ChEBI" id="CHEBI:132124"/>
        <dbReference type="ChEBI" id="CHEBI:133980"/>
        <dbReference type="ChEBI" id="CHEBI:139511"/>
    </reaction>
</comment>
<dbReference type="AlphaFoldDB" id="A0A7D3ZW40"/>
<dbReference type="PANTHER" id="PTHR39428">
    <property type="entry name" value="F420H(2)-DEPENDENT QUINONE REDUCTASE RV1261C"/>
    <property type="match status" value="1"/>
</dbReference>
<dbReference type="EMBL" id="CP053892">
    <property type="protein sequence ID" value="QKG20546.1"/>
    <property type="molecule type" value="Genomic_DNA"/>
</dbReference>
<dbReference type="Gene3D" id="2.30.110.10">
    <property type="entry name" value="Electron Transport, Fmn-binding Protein, Chain A"/>
    <property type="match status" value="1"/>
</dbReference>
<proteinExistence type="inferred from homology"/>
<dbReference type="Pfam" id="PF01814">
    <property type="entry name" value="Hemerythrin"/>
    <property type="match status" value="1"/>
</dbReference>
<dbReference type="Proteomes" id="UP000501240">
    <property type="component" value="Chromosome"/>
</dbReference>
<evidence type="ECO:0000256" key="1">
    <source>
        <dbReference type="ARBA" id="ARBA00008710"/>
    </source>
</evidence>
<protein>
    <submittedName>
        <fullName evidence="4">Hemerythrin HHE cation binding domain-containing protein</fullName>
    </submittedName>
</protein>
<dbReference type="PANTHER" id="PTHR39428:SF1">
    <property type="entry name" value="F420H(2)-DEPENDENT QUINONE REDUCTASE RV1261C"/>
    <property type="match status" value="1"/>
</dbReference>
<dbReference type="Gene3D" id="1.20.120.520">
    <property type="entry name" value="nmb1532 protein domain like"/>
    <property type="match status" value="1"/>
</dbReference>
<evidence type="ECO:0000313" key="5">
    <source>
        <dbReference type="Proteomes" id="UP000501240"/>
    </source>
</evidence>
<evidence type="ECO:0000256" key="2">
    <source>
        <dbReference type="ARBA" id="ARBA00049106"/>
    </source>
</evidence>
<dbReference type="GO" id="GO:0070967">
    <property type="term" value="F:coenzyme F420 binding"/>
    <property type="evidence" value="ECO:0007669"/>
    <property type="project" value="TreeGrafter"/>
</dbReference>
<sequence length="281" mass="29586">MDFNKQVIEEFRANGGRVGGPFEGGRLLLLTTTGARTGAPRTTPLGYLPDGLGRVLVIASAGGSPKHPAWFHNIVADPRVTVESGAFRYEAEAVVLEGGERDRAFARAVESDPGWAEYETKSGRTLPVVALVQTTEGPPPGPERPGDMLVAVHDAFRDELRRIRAEVAASGPVLGAQLRVNCLVLCQGLGNHHAGEDLMLFPGVEAGRPELGPALALMREEHEAIKAVLDALQAVLAADAPDRAALAAEVDRLTADLEAHLDREEDVLVPVLNAAAAGAGA</sequence>
<gene>
    <name evidence="4" type="ORF">ACTIVE_2184</name>
</gene>